<keyword evidence="4" id="KW-0391">Immunity</keyword>
<dbReference type="InterPro" id="IPR052051">
    <property type="entry name" value="TCR_complex_component"/>
</dbReference>
<dbReference type="Gene3D" id="2.60.40.10">
    <property type="entry name" value="Immunoglobulins"/>
    <property type="match status" value="1"/>
</dbReference>
<feature type="signal peptide" evidence="9">
    <location>
        <begin position="1"/>
        <end position="19"/>
    </location>
</feature>
<evidence type="ECO:0000256" key="5">
    <source>
        <dbReference type="ARBA" id="ARBA00023136"/>
    </source>
</evidence>
<dbReference type="InterPro" id="IPR036179">
    <property type="entry name" value="Ig-like_dom_sf"/>
</dbReference>
<protein>
    <recommendedName>
        <fullName evidence="10">Ig-like domain-containing protein</fullName>
    </recommendedName>
</protein>
<reference evidence="11 12" key="1">
    <citation type="journal article" date="2020" name="Nat. Commun.">
        <title>Donkey genomes provide new insights into domestication and selection for coat color.</title>
        <authorList>
            <person name="Wang"/>
            <person name="C."/>
            <person name="Li"/>
            <person name="H."/>
            <person name="Guo"/>
            <person name="Y."/>
            <person name="Huang"/>
            <person name="J."/>
            <person name="Sun"/>
            <person name="Y."/>
            <person name="Min"/>
            <person name="J."/>
            <person name="Wang"/>
            <person name="J."/>
            <person name="Fang"/>
            <person name="X."/>
            <person name="Zhao"/>
            <person name="Z."/>
            <person name="Wang"/>
            <person name="S."/>
            <person name="Zhang"/>
            <person name="Y."/>
            <person name="Liu"/>
            <person name="Q."/>
            <person name="Jiang"/>
            <person name="Q."/>
            <person name="Wang"/>
            <person name="X."/>
            <person name="Guo"/>
            <person name="Y."/>
            <person name="Yang"/>
            <person name="C."/>
            <person name="Wang"/>
            <person name="Y."/>
            <person name="Tian"/>
            <person name="F."/>
            <person name="Zhuang"/>
            <person name="G."/>
            <person name="Fan"/>
            <person name="Y."/>
            <person name="Gao"/>
            <person name="Q."/>
            <person name="Li"/>
            <person name="Y."/>
            <person name="Ju"/>
            <person name="Z."/>
            <person name="Li"/>
            <person name="J."/>
            <person name="Li"/>
            <person name="R."/>
            <person name="Hou"/>
            <person name="M."/>
            <person name="Yang"/>
            <person name="G."/>
            <person name="Liu"/>
            <person name="G."/>
            <person name="Liu"/>
            <person name="W."/>
            <person name="Guo"/>
            <person name="J."/>
            <person name="Pan"/>
            <person name="S."/>
            <person name="Fan"/>
            <person name="G."/>
            <person name="Zhang"/>
            <person name="W."/>
            <person name="Zhang"/>
            <person name="R."/>
            <person name="Yu"/>
            <person name="J."/>
            <person name="Zhang"/>
            <person name="X."/>
            <person name="Yin"/>
            <person name="Q."/>
            <person name="Ji"/>
            <person name="C."/>
            <person name="Jin"/>
            <person name="Y."/>
            <person name="Yue"/>
            <person name="G."/>
            <person name="Liu"/>
            <person name="M."/>
            <person name="Xu"/>
            <person name="J."/>
            <person name="Liu"/>
            <person name="S."/>
            <person name="Jordana"/>
            <person name="J."/>
            <person name="Noce"/>
            <person name="A."/>
            <person name="Amills"/>
            <person name="M."/>
            <person name="Wu"/>
            <person name="D.D."/>
            <person name="Li"/>
            <person name="S."/>
            <person name="Zhou"/>
            <person name="X. and Zhong"/>
            <person name="J."/>
        </authorList>
    </citation>
    <scope>NUCLEOTIDE SEQUENCE [LARGE SCALE GENOMIC DNA]</scope>
</reference>
<evidence type="ECO:0000256" key="9">
    <source>
        <dbReference type="SAM" id="SignalP"/>
    </source>
</evidence>
<dbReference type="Pfam" id="PF07686">
    <property type="entry name" value="V-set"/>
    <property type="match status" value="1"/>
</dbReference>
<dbReference type="PROSITE" id="PS50835">
    <property type="entry name" value="IG_LIKE"/>
    <property type="match status" value="1"/>
</dbReference>
<evidence type="ECO:0000256" key="8">
    <source>
        <dbReference type="SAM" id="MobiDB-lite"/>
    </source>
</evidence>
<dbReference type="SUPFAM" id="SSF48726">
    <property type="entry name" value="Immunoglobulin"/>
    <property type="match status" value="1"/>
</dbReference>
<evidence type="ECO:0000259" key="10">
    <source>
        <dbReference type="PROSITE" id="PS50835"/>
    </source>
</evidence>
<evidence type="ECO:0000256" key="4">
    <source>
        <dbReference type="ARBA" id="ARBA00022859"/>
    </source>
</evidence>
<comment type="subcellular location">
    <subcellularLocation>
        <location evidence="1">Cell membrane</location>
    </subcellularLocation>
</comment>
<dbReference type="Ensembl" id="ENSEAST00005081251.1">
    <property type="protein sequence ID" value="ENSEASP00005057282.1"/>
    <property type="gene ID" value="ENSEASG00005011667.2"/>
</dbReference>
<keyword evidence="5" id="KW-0472">Membrane</keyword>
<feature type="region of interest" description="Disordered" evidence="8">
    <location>
        <begin position="125"/>
        <end position="179"/>
    </location>
</feature>
<keyword evidence="7" id="KW-0325">Glycoprotein</keyword>
<dbReference type="SMART" id="SM00409">
    <property type="entry name" value="IG"/>
    <property type="match status" value="1"/>
</dbReference>
<dbReference type="PANTHER" id="PTHR19433">
    <property type="entry name" value="T-CELL RECEPTOR ALPHA CHAIN V REGION-RELATED"/>
    <property type="match status" value="1"/>
</dbReference>
<reference evidence="11" key="2">
    <citation type="submission" date="2025-08" db="UniProtKB">
        <authorList>
            <consortium name="Ensembl"/>
        </authorList>
    </citation>
    <scope>IDENTIFICATION</scope>
</reference>
<evidence type="ECO:0000256" key="2">
    <source>
        <dbReference type="ARBA" id="ARBA00022475"/>
    </source>
</evidence>
<feature type="domain" description="Ig-like" evidence="10">
    <location>
        <begin position="31"/>
        <end position="107"/>
    </location>
</feature>
<evidence type="ECO:0000313" key="11">
    <source>
        <dbReference type="Ensembl" id="ENSEASP00005057282.1"/>
    </source>
</evidence>
<accession>A0A9L0K4K4</accession>
<keyword evidence="2" id="KW-1003">Cell membrane</keyword>
<dbReference type="GO" id="GO:0005886">
    <property type="term" value="C:plasma membrane"/>
    <property type="evidence" value="ECO:0007669"/>
    <property type="project" value="UniProtKB-SubCell"/>
</dbReference>
<dbReference type="InterPro" id="IPR007110">
    <property type="entry name" value="Ig-like_dom"/>
</dbReference>
<dbReference type="InterPro" id="IPR003599">
    <property type="entry name" value="Ig_sub"/>
</dbReference>
<dbReference type="Proteomes" id="UP000694387">
    <property type="component" value="Chromosome 2"/>
</dbReference>
<dbReference type="PANTHER" id="PTHR19433:SF86">
    <property type="entry name" value="T CELL RECEPTOR ALPHA VARIABLE 26-2"/>
    <property type="match status" value="1"/>
</dbReference>
<dbReference type="AlphaFoldDB" id="A0A9L0K4K4"/>
<name>A0A9L0K4K4_EQUAS</name>
<organism evidence="11 12">
    <name type="scientific">Equus asinus</name>
    <name type="common">Donkey</name>
    <name type="synonym">Equus africanus asinus</name>
    <dbReference type="NCBI Taxonomy" id="9793"/>
    <lineage>
        <taxon>Eukaryota</taxon>
        <taxon>Metazoa</taxon>
        <taxon>Chordata</taxon>
        <taxon>Craniata</taxon>
        <taxon>Vertebrata</taxon>
        <taxon>Euteleostomi</taxon>
        <taxon>Mammalia</taxon>
        <taxon>Eutheria</taxon>
        <taxon>Laurasiatheria</taxon>
        <taxon>Perissodactyla</taxon>
        <taxon>Equidae</taxon>
        <taxon>Equus</taxon>
    </lineage>
</organism>
<feature type="compositionally biased region" description="Basic and acidic residues" evidence="8">
    <location>
        <begin position="152"/>
        <end position="174"/>
    </location>
</feature>
<evidence type="ECO:0000256" key="6">
    <source>
        <dbReference type="ARBA" id="ARBA00023157"/>
    </source>
</evidence>
<keyword evidence="12" id="KW-1185">Reference proteome</keyword>
<dbReference type="InterPro" id="IPR013783">
    <property type="entry name" value="Ig-like_fold"/>
</dbReference>
<dbReference type="GO" id="GO:0009617">
    <property type="term" value="P:response to bacterium"/>
    <property type="evidence" value="ECO:0007669"/>
    <property type="project" value="TreeGrafter"/>
</dbReference>
<evidence type="ECO:0000313" key="12">
    <source>
        <dbReference type="Proteomes" id="UP000694387"/>
    </source>
</evidence>
<evidence type="ECO:0000256" key="1">
    <source>
        <dbReference type="ARBA" id="ARBA00004236"/>
    </source>
</evidence>
<evidence type="ECO:0000256" key="3">
    <source>
        <dbReference type="ARBA" id="ARBA00022729"/>
    </source>
</evidence>
<dbReference type="GeneTree" id="ENSGT00940000162524"/>
<reference evidence="11" key="3">
    <citation type="submission" date="2025-09" db="UniProtKB">
        <authorList>
            <consortium name="Ensembl"/>
        </authorList>
    </citation>
    <scope>IDENTIFICATION</scope>
</reference>
<keyword evidence="6" id="KW-1015">Disulfide bond</keyword>
<dbReference type="InterPro" id="IPR013106">
    <property type="entry name" value="Ig_V-set"/>
</dbReference>
<dbReference type="SMART" id="SM00406">
    <property type="entry name" value="IGv"/>
    <property type="match status" value="1"/>
</dbReference>
<proteinExistence type="predicted"/>
<keyword evidence="3 9" id="KW-0732">Signal</keyword>
<dbReference type="GO" id="GO:0002376">
    <property type="term" value="P:immune system process"/>
    <property type="evidence" value="ECO:0007669"/>
    <property type="project" value="UniProtKB-KW"/>
</dbReference>
<evidence type="ECO:0000256" key="7">
    <source>
        <dbReference type="ARBA" id="ARBA00023180"/>
    </source>
</evidence>
<sequence>MRSVAGITILLAFGIIGDAKTTQPNAMDCTEEETVHLPCNHSTISGSEYIYWYRQIPHQGPEYVIYGLKSNVTNGMASLTITTDRKSSILILPQVTLRDTAVYYCIVREAHWDRWGCTCARSPWWGKGSSSRHPKMTLPQNEQKPKRRRRKVKEEKRKRSKDKIMRKSRRNESNKEDEEERLTLLKRLRSLGEN</sequence>
<feature type="chain" id="PRO_5040504993" description="Ig-like domain-containing protein" evidence="9">
    <location>
        <begin position="20"/>
        <end position="194"/>
    </location>
</feature>